<gene>
    <name evidence="5" type="ORF">CYMTET_26902</name>
</gene>
<evidence type="ECO:0000256" key="1">
    <source>
        <dbReference type="ARBA" id="ARBA00004323"/>
    </source>
</evidence>
<evidence type="ECO:0000256" key="3">
    <source>
        <dbReference type="ARBA" id="ARBA00023034"/>
    </source>
</evidence>
<dbReference type="Pfam" id="PF03016">
    <property type="entry name" value="Exostosin_GT47"/>
    <property type="match status" value="1"/>
</dbReference>
<reference evidence="5 6" key="1">
    <citation type="journal article" date="2015" name="Genome Biol. Evol.">
        <title>Comparative Genomics of a Bacterivorous Green Alga Reveals Evolutionary Causalities and Consequences of Phago-Mixotrophic Mode of Nutrition.</title>
        <authorList>
            <person name="Burns J.A."/>
            <person name="Paasch A."/>
            <person name="Narechania A."/>
            <person name="Kim E."/>
        </authorList>
    </citation>
    <scope>NUCLEOTIDE SEQUENCE [LARGE SCALE GENOMIC DNA]</scope>
    <source>
        <strain evidence="5 6">PLY_AMNH</strain>
    </source>
</reference>
<dbReference type="Proteomes" id="UP001190700">
    <property type="component" value="Unassembled WGS sequence"/>
</dbReference>
<evidence type="ECO:0000256" key="2">
    <source>
        <dbReference type="ARBA" id="ARBA00010271"/>
    </source>
</evidence>
<comment type="similarity">
    <text evidence="2">Belongs to the glycosyltransferase 47 family.</text>
</comment>
<dbReference type="InterPro" id="IPR040911">
    <property type="entry name" value="Exostosin_GT47"/>
</dbReference>
<dbReference type="PANTHER" id="PTHR11062">
    <property type="entry name" value="EXOSTOSIN HEPARAN SULFATE GLYCOSYLTRANSFERASE -RELATED"/>
    <property type="match status" value="1"/>
</dbReference>
<evidence type="ECO:0000313" key="6">
    <source>
        <dbReference type="Proteomes" id="UP001190700"/>
    </source>
</evidence>
<dbReference type="GO" id="GO:0000139">
    <property type="term" value="C:Golgi membrane"/>
    <property type="evidence" value="ECO:0007669"/>
    <property type="project" value="UniProtKB-SubCell"/>
</dbReference>
<accession>A0AAE0FSB5</accession>
<sequence length="370" mass="42498">MRRSCQPGAKCKDEDNIEECHGRWKHLGDCFFAEYGRTLEAARPLLRALRLSLSVRIPLVANVTKDEEQADLFWLPIWPYGLCLAASDPDPVNSNSTAWHDTYRVLLRPCKEYLLVLNWMFRQKTWRRRTGRDHVFWANRWQFRAKWTIEEMNSRFNYMFANSIMLATEDRWAMPHNRLGHRSMVLPFFVESEWWQTAASTESRDMSAIFVGSLQARGCHLQSCPANYMELMLATREAIAKSLAASPGTKLVIFDASKVITLKVSDIAEMYKRSVFCPIPNGDVHTSKRFFCAIAAGCIPVIIADGFQPVYPSILDWTKFSIQLPQTEVIAGDLMTILNKIPTSTRLQLMQSSKKWAPLFPHEEGNPISR</sequence>
<proteinExistence type="inferred from homology"/>
<dbReference type="AlphaFoldDB" id="A0AAE0FSB5"/>
<keyword evidence="6" id="KW-1185">Reference proteome</keyword>
<dbReference type="InterPro" id="IPR004263">
    <property type="entry name" value="Exostosin"/>
</dbReference>
<evidence type="ECO:0000259" key="4">
    <source>
        <dbReference type="Pfam" id="PF03016"/>
    </source>
</evidence>
<comment type="caution">
    <text evidence="5">The sequence shown here is derived from an EMBL/GenBank/DDBJ whole genome shotgun (WGS) entry which is preliminary data.</text>
</comment>
<keyword evidence="3" id="KW-0333">Golgi apparatus</keyword>
<evidence type="ECO:0000313" key="5">
    <source>
        <dbReference type="EMBL" id="KAK3264351.1"/>
    </source>
</evidence>
<protein>
    <recommendedName>
        <fullName evidence="4">Exostosin GT47 domain-containing protein</fullName>
    </recommendedName>
</protein>
<comment type="subcellular location">
    <subcellularLocation>
        <location evidence="1">Golgi apparatus membrane</location>
        <topology evidence="1">Single-pass type II membrane protein</topology>
    </subcellularLocation>
</comment>
<organism evidence="5 6">
    <name type="scientific">Cymbomonas tetramitiformis</name>
    <dbReference type="NCBI Taxonomy" id="36881"/>
    <lineage>
        <taxon>Eukaryota</taxon>
        <taxon>Viridiplantae</taxon>
        <taxon>Chlorophyta</taxon>
        <taxon>Pyramimonadophyceae</taxon>
        <taxon>Pyramimonadales</taxon>
        <taxon>Pyramimonadaceae</taxon>
        <taxon>Cymbomonas</taxon>
    </lineage>
</organism>
<dbReference type="GO" id="GO:0016757">
    <property type="term" value="F:glycosyltransferase activity"/>
    <property type="evidence" value="ECO:0007669"/>
    <property type="project" value="InterPro"/>
</dbReference>
<name>A0AAE0FSB5_9CHLO</name>
<feature type="domain" description="Exostosin GT47" evidence="4">
    <location>
        <begin position="62"/>
        <end position="341"/>
    </location>
</feature>
<dbReference type="EMBL" id="LGRX02014608">
    <property type="protein sequence ID" value="KAK3264351.1"/>
    <property type="molecule type" value="Genomic_DNA"/>
</dbReference>